<comment type="caution">
    <text evidence="2">The sequence shown here is derived from an EMBL/GenBank/DDBJ whole genome shotgun (WGS) entry which is preliminary data.</text>
</comment>
<organism evidence="2 3">
    <name type="scientific">Lasiodiplodia theobromae</name>
    <dbReference type="NCBI Taxonomy" id="45133"/>
    <lineage>
        <taxon>Eukaryota</taxon>
        <taxon>Fungi</taxon>
        <taxon>Dikarya</taxon>
        <taxon>Ascomycota</taxon>
        <taxon>Pezizomycotina</taxon>
        <taxon>Dothideomycetes</taxon>
        <taxon>Dothideomycetes incertae sedis</taxon>
        <taxon>Botryosphaeriales</taxon>
        <taxon>Botryosphaeriaceae</taxon>
        <taxon>Lasiodiplodia</taxon>
    </lineage>
</organism>
<dbReference type="EMBL" id="VCHE01000126">
    <property type="protein sequence ID" value="KAB2570674.1"/>
    <property type="molecule type" value="Genomic_DNA"/>
</dbReference>
<gene>
    <name evidence="2" type="ORF">DBV05_g10639</name>
</gene>
<feature type="compositionally biased region" description="Polar residues" evidence="1">
    <location>
        <begin position="308"/>
        <end position="318"/>
    </location>
</feature>
<sequence>MAPTGKARALAEYVQSSIEENRNLDHKVMDSFSKEPSGWAQVRSFVSGRRSRESASLASKPLAEEVPEAERPAPLAIRKINSRTVDNAADISPISEPDSMNNYIPWDPRMSVTGLDTTTSLLTRDSTDSAHIETATYVPYARFQQRDVQVIGGDSSPVSSTRSARTVGPAQMQNSELDSVLLMGYAAQRRRRIPNALRPGTQPLSPSSIDEKPEEEEEEEEEEEPEEPTIPEAVRIAQAMLEGEIPPVTTAADDDSEQPPSRSSAPSLPTITITHPSVKDTTRPRTDHPALLLRHKRSNPRLREQSKNRPQTWTSNSTRLRRLNGPLPPTPYDMAVSLGLLGEEDHPRPTDQDSTPATPTTVASASSRISSGRYSTASGASSRSGNGIGNRSSDGSVITIPRRPLGHRDFRPVASRVSGAWGPDDVGSGDTGVGGDEVRLAWVDAPASAGTTVRSPQQWLEQFRPLSFDELNVGCRKEGEGKEEEEEDGQTLRRKGAVRVVVGKMGKELWRRSEP</sequence>
<name>A0A5N5CZR4_9PEZI</name>
<feature type="region of interest" description="Disordered" evidence="1">
    <location>
        <begin position="44"/>
        <end position="70"/>
    </location>
</feature>
<proteinExistence type="predicted"/>
<evidence type="ECO:0000313" key="2">
    <source>
        <dbReference type="EMBL" id="KAB2570674.1"/>
    </source>
</evidence>
<evidence type="ECO:0000313" key="3">
    <source>
        <dbReference type="Proteomes" id="UP000325902"/>
    </source>
</evidence>
<feature type="compositionally biased region" description="Basic and acidic residues" evidence="1">
    <location>
        <begin position="277"/>
        <end position="288"/>
    </location>
</feature>
<feature type="compositionally biased region" description="Acidic residues" evidence="1">
    <location>
        <begin position="212"/>
        <end position="229"/>
    </location>
</feature>
<feature type="region of interest" description="Disordered" evidence="1">
    <location>
        <begin position="248"/>
        <end position="407"/>
    </location>
</feature>
<feature type="compositionally biased region" description="Low complexity" evidence="1">
    <location>
        <begin position="354"/>
        <end position="396"/>
    </location>
</feature>
<dbReference type="AlphaFoldDB" id="A0A5N5CZR4"/>
<feature type="region of interest" description="Disordered" evidence="1">
    <location>
        <begin position="192"/>
        <end position="231"/>
    </location>
</feature>
<accession>A0A5N5CZR4</accession>
<dbReference type="OrthoDB" id="10676800at2759"/>
<dbReference type="Proteomes" id="UP000325902">
    <property type="component" value="Unassembled WGS sequence"/>
</dbReference>
<keyword evidence="3" id="KW-1185">Reference proteome</keyword>
<evidence type="ECO:0000256" key="1">
    <source>
        <dbReference type="SAM" id="MobiDB-lite"/>
    </source>
</evidence>
<feature type="compositionally biased region" description="Polar residues" evidence="1">
    <location>
        <begin position="258"/>
        <end position="275"/>
    </location>
</feature>
<reference evidence="2 3" key="1">
    <citation type="journal article" date="2019" name="Sci. Rep.">
        <title>A multi-omics analysis of the grapevine pathogen Lasiodiplodia theobromae reveals that temperature affects the expression of virulence- and pathogenicity-related genes.</title>
        <authorList>
            <person name="Felix C."/>
            <person name="Meneses R."/>
            <person name="Goncalves M.F.M."/>
            <person name="Tilleman L."/>
            <person name="Duarte A.S."/>
            <person name="Jorrin-Novo J.V."/>
            <person name="Van de Peer Y."/>
            <person name="Deforce D."/>
            <person name="Van Nieuwerburgh F."/>
            <person name="Esteves A.C."/>
            <person name="Alves A."/>
        </authorList>
    </citation>
    <scope>NUCLEOTIDE SEQUENCE [LARGE SCALE GENOMIC DNA]</scope>
    <source>
        <strain evidence="2 3">LA-SOL3</strain>
    </source>
</reference>
<protein>
    <submittedName>
        <fullName evidence="2">Uncharacterized protein</fullName>
    </submittedName>
</protein>